<evidence type="ECO:0000313" key="2">
    <source>
        <dbReference type="EMBL" id="KAF7288391.1"/>
    </source>
</evidence>
<proteinExistence type="predicted"/>
<dbReference type="AlphaFoldDB" id="A0A8H6VQK6"/>
<comment type="caution">
    <text evidence="2">The sequence shown here is derived from an EMBL/GenBank/DDBJ whole genome shotgun (WGS) entry which is preliminary data.</text>
</comment>
<gene>
    <name evidence="2" type="ORF">HMN09_01391500</name>
</gene>
<dbReference type="EMBL" id="JACAZE010000035">
    <property type="protein sequence ID" value="KAF7288391.1"/>
    <property type="molecule type" value="Genomic_DNA"/>
</dbReference>
<evidence type="ECO:0000256" key="1">
    <source>
        <dbReference type="SAM" id="Phobius"/>
    </source>
</evidence>
<organism evidence="2 3">
    <name type="scientific">Mycena chlorophos</name>
    <name type="common">Agaric fungus</name>
    <name type="synonym">Agaricus chlorophos</name>
    <dbReference type="NCBI Taxonomy" id="658473"/>
    <lineage>
        <taxon>Eukaryota</taxon>
        <taxon>Fungi</taxon>
        <taxon>Dikarya</taxon>
        <taxon>Basidiomycota</taxon>
        <taxon>Agaricomycotina</taxon>
        <taxon>Agaricomycetes</taxon>
        <taxon>Agaricomycetidae</taxon>
        <taxon>Agaricales</taxon>
        <taxon>Marasmiineae</taxon>
        <taxon>Mycenaceae</taxon>
        <taxon>Mycena</taxon>
    </lineage>
</organism>
<keyword evidence="1" id="KW-0812">Transmembrane</keyword>
<reference evidence="2" key="1">
    <citation type="submission" date="2020-05" db="EMBL/GenBank/DDBJ databases">
        <title>Mycena genomes resolve the evolution of fungal bioluminescence.</title>
        <authorList>
            <person name="Tsai I.J."/>
        </authorList>
    </citation>
    <scope>NUCLEOTIDE SEQUENCE</scope>
    <source>
        <strain evidence="2">110903Hualien_Pintung</strain>
    </source>
</reference>
<feature type="transmembrane region" description="Helical" evidence="1">
    <location>
        <begin position="68"/>
        <end position="90"/>
    </location>
</feature>
<keyword evidence="3" id="KW-1185">Reference proteome</keyword>
<accession>A0A8H6VQK6</accession>
<protein>
    <submittedName>
        <fullName evidence="2">Uncharacterized protein</fullName>
    </submittedName>
</protein>
<keyword evidence="1" id="KW-1133">Transmembrane helix</keyword>
<sequence length="170" mass="18582">MSGFKRLRILRPLAYPLARAGSSPRIADQTVPLHLCGAEQLESKTKKWAKLKALGRGIRKTLKFGSNAVIATIAVPLGATTLALALYVLLLPLPYGTDTHHGPLARALKFYHLATHIIPKDECGIIELILGLAILPVEIVLVITSVLTLGCVWVVLSEEDFDELWMNLKV</sequence>
<feature type="transmembrane region" description="Helical" evidence="1">
    <location>
        <begin position="128"/>
        <end position="156"/>
    </location>
</feature>
<keyword evidence="1" id="KW-0472">Membrane</keyword>
<evidence type="ECO:0000313" key="3">
    <source>
        <dbReference type="Proteomes" id="UP000613580"/>
    </source>
</evidence>
<name>A0A8H6VQK6_MYCCL</name>
<dbReference type="Proteomes" id="UP000613580">
    <property type="component" value="Unassembled WGS sequence"/>
</dbReference>